<protein>
    <submittedName>
        <fullName evidence="2">Phospholipase/carboxylesterase family protein</fullName>
    </submittedName>
</protein>
<organism evidence="2 3">
    <name type="scientific">Tieghemostelium lacteum</name>
    <name type="common">Slime mold</name>
    <name type="synonym">Dictyostelium lacteum</name>
    <dbReference type="NCBI Taxonomy" id="361077"/>
    <lineage>
        <taxon>Eukaryota</taxon>
        <taxon>Amoebozoa</taxon>
        <taxon>Evosea</taxon>
        <taxon>Eumycetozoa</taxon>
        <taxon>Dictyostelia</taxon>
        <taxon>Dictyosteliales</taxon>
        <taxon>Raperosteliaceae</taxon>
        <taxon>Tieghemostelium</taxon>
    </lineage>
</organism>
<sequence length="299" mass="33766">MSWDNVNSFKLVLTNEECLKQAIPTNITSLQIESRNFEGSLSSLNIPKNITKIIISNLIDAIPYSILPSQLELLEFIPHHTQKFPAINLYKLPRSLKLLINVDRIDKPSFIGKLLSGKACEVEDITFSANFNESTETLSQLMSVKSLRSIKFEKQTYSLSMSSYTSLVKLSLGQHFDKPIKVGDLPPNLKFLDLGRLCNSPIEIGALPVSLEELVMSFDWELDIPIGMLPPQLQRLTLGSNFDKPIGKGVLPDSLKKLKLGLRFNSPIILPPNLTHFSKYYFMTQTIDFPPSVIKRKFR</sequence>
<dbReference type="OrthoDB" id="18551at2759"/>
<dbReference type="PANTHER" id="PTHR32134">
    <property type="entry name" value="FNIP REPEAT-CONTAINING PROTEIN"/>
    <property type="match status" value="1"/>
</dbReference>
<dbReference type="AlphaFoldDB" id="A0A151ZF20"/>
<accession>A0A151ZF20</accession>
<dbReference type="InterPro" id="IPR008615">
    <property type="entry name" value="FNIP"/>
</dbReference>
<evidence type="ECO:0000313" key="3">
    <source>
        <dbReference type="Proteomes" id="UP000076078"/>
    </source>
</evidence>
<keyword evidence="1" id="KW-0677">Repeat</keyword>
<dbReference type="SUPFAM" id="SSF52058">
    <property type="entry name" value="L domain-like"/>
    <property type="match status" value="1"/>
</dbReference>
<dbReference type="InterPro" id="IPR051251">
    <property type="entry name" value="STK_FNIP-Repeat"/>
</dbReference>
<dbReference type="Pfam" id="PF05725">
    <property type="entry name" value="FNIP"/>
    <property type="match status" value="2"/>
</dbReference>
<dbReference type="Proteomes" id="UP000076078">
    <property type="component" value="Unassembled WGS sequence"/>
</dbReference>
<dbReference type="EMBL" id="LODT01000029">
    <property type="protein sequence ID" value="KYQ92509.1"/>
    <property type="molecule type" value="Genomic_DNA"/>
</dbReference>
<proteinExistence type="predicted"/>
<name>A0A151ZF20_TIELA</name>
<reference evidence="2 3" key="1">
    <citation type="submission" date="2015-12" db="EMBL/GenBank/DDBJ databases">
        <title>Dictyostelia acquired genes for synthesis and detection of signals that induce cell-type specialization by lateral gene transfer from prokaryotes.</title>
        <authorList>
            <person name="Gloeckner G."/>
            <person name="Schaap P."/>
        </authorList>
    </citation>
    <scope>NUCLEOTIDE SEQUENCE [LARGE SCALE GENOMIC DNA]</scope>
    <source>
        <strain evidence="2 3">TK</strain>
    </source>
</reference>
<comment type="caution">
    <text evidence="2">The sequence shown here is derived from an EMBL/GenBank/DDBJ whole genome shotgun (WGS) entry which is preliminary data.</text>
</comment>
<dbReference type="InParanoid" id="A0A151ZF20"/>
<evidence type="ECO:0000313" key="2">
    <source>
        <dbReference type="EMBL" id="KYQ92509.1"/>
    </source>
</evidence>
<evidence type="ECO:0000256" key="1">
    <source>
        <dbReference type="ARBA" id="ARBA00022737"/>
    </source>
</evidence>
<dbReference type="PANTHER" id="PTHR32134:SF92">
    <property type="entry name" value="FNIP REPEAT-CONTAINING PROTEIN"/>
    <property type="match status" value="1"/>
</dbReference>
<keyword evidence="3" id="KW-1185">Reference proteome</keyword>
<gene>
    <name evidence="2" type="ORF">DLAC_06499</name>
</gene>